<dbReference type="GO" id="GO:0005856">
    <property type="term" value="C:cytoskeleton"/>
    <property type="evidence" value="ECO:0007669"/>
    <property type="project" value="TreeGrafter"/>
</dbReference>
<name>A0A0K2T7H2_LEPSM</name>
<feature type="coiled-coil region" evidence="1">
    <location>
        <begin position="322"/>
        <end position="356"/>
    </location>
</feature>
<reference evidence="3" key="1">
    <citation type="submission" date="2014-05" db="EMBL/GenBank/DDBJ databases">
        <authorList>
            <person name="Chronopoulou M."/>
        </authorList>
    </citation>
    <scope>NUCLEOTIDE SEQUENCE</scope>
    <source>
        <tissue evidence="3">Whole organism</tissue>
    </source>
</reference>
<feature type="coiled-coil region" evidence="1">
    <location>
        <begin position="1601"/>
        <end position="1649"/>
    </location>
</feature>
<feature type="coiled-coil region" evidence="1">
    <location>
        <begin position="1681"/>
        <end position="1722"/>
    </location>
</feature>
<proteinExistence type="predicted"/>
<evidence type="ECO:0000256" key="2">
    <source>
        <dbReference type="SAM" id="MobiDB-lite"/>
    </source>
</evidence>
<feature type="coiled-coil region" evidence="1">
    <location>
        <begin position="1323"/>
        <end position="1406"/>
    </location>
</feature>
<feature type="coiled-coil region" evidence="1">
    <location>
        <begin position="985"/>
        <end position="1047"/>
    </location>
</feature>
<evidence type="ECO:0000313" key="3">
    <source>
        <dbReference type="EMBL" id="CDW22044.1"/>
    </source>
</evidence>
<sequence length="2028" mass="232014">METLQSIFDSLSGSMNLGWRDGSFLEWIVSGVPSFNEIEGEGPFGKAKGAFVKHFPGVFLDEGEEEELLTRLKLTLFVSYLASVKHGWQPLKKLLLGLKIHEQRVIERIFSYLLEDKWDETLVKSVKMDTSEDSAVAISSYATTPIRRLKRLKSPSSPSTFNYSPSTHFPTLREFFSSPITTQISKYQRIAEDQKRILSLVRLELDQEKLETLNLMKEREELIKDRQTLKKSLAIARQNLLDNQVDMEEEDEEAAYGELQRRLAEKKDSEKYIISLEEQLSETVSEKDVLKRTVNSHKTKLDEMSFRNTELSTKNIQLQVSLSQENDMNTDLNNKCNELEVQVKELQEILNSKRSSKENAGKLLATQLKSGVSVSDISLDDPLMSMPPSPEGENMANALVIPELEEQLALITEERDNFEKRTSLCEEELVLKREEVNHLSDNLCELRQCSENYKLIVENLEKEKTTMDKYLEELTLQKELLQNDYEKVIMDCNSSKEIIKDINQVNEDLQCKINTLNNEIIELRESNSKELNALSANLISSQTSLESLKSHNRSLCDDIETHKSIQSKYESEMKEQKMQIMSITEDLNSLKSVNENLQNEHNIISSDSQSQISSLSTTVDNLKNDQTQLISENEKLICKNRDLTTQLCDYQTKINELTDKNLQLSTQVQECNFQISTINKDLENCAAKNDEFEGKISHLETHSKKLEDEKLENLKKLRCCKDENDNLIAVLKTNEEKLKKDHEKLIQNNHSLIAQLSDCKLEIESLQKNTGNLKEKCDFYKGVINTNEDKLREVNDINDKLMQDMEFSKEQNTATLHESEERLNALNKELSMTISAKDKEISNLKSDNCNNQDKSLKKEELLMESNNECKKLNEVIKSLNEEIISKTKVFDSELNSFKENISTHEETLSSFKNNVHELKEKLRTKDEEIESLNTGLNTFSTETFEIKKNLEDIKESKKLIESSLLTANESLKKFETDIKTKTDLIQNLDCKNTELDKIVSNLQKEKVDIEQLSNSQKSELAKLLGELKLLQKDMNSKTEEFNRITSENVKLTSEVKELKASNSTANDAEGNAKTVLEEVKSNLSSKIEEMSTKFESDIKVKTDLIQNLEWKNTELDKIVSNLQKEKVEMKELSNSQKRELANLSDELKLLQKDMNSKTEEFNRVTSENVKLISEVKELKTSNDAESKAKTVLEEVKSNLSSKIEDMSTKFESDIKEKTDLIQNLECKSTELDEIVSNLQKEKVEMKELSNTQKSELANLSDELKLLQKEMNSKTEEFNRIISENVKLTSEVKELKTSNSTENESEGNAKTVLEKVKSNLSSKIEEMSTIQLQLNKELKDKNREYDSLLSQSNAMKINIIALKKSLDSKSADYANLQNEVIDFKNKAETKQKEIEALNAEGSKWESNSKFENESLSVQVCELSAELDIKNKALHDLKKDYNIIKDEKSSIESSNKELTNQISKALNAVDNCEKEVTVINNSLSTLEAENLQLREELNALRLTLQNTKSELDNRDLDNLTEKGKYETQLQSYKDEIKTFKKEYSTEELSLQNKFNDKIEKLKEEMEAKSKNDLASQKSRYEVRVKDITEKVTKQYKMKIEQFAKEKDSEMDKLNQKSQDFEKKYNIAKVKLSELVSKLEEMTKENSALQKKYTGTKSMILKLKDENEHTLNKYSHEVSNSMEIETLKRQLNKVQTDNRQLNVQLSTAELKIRSLQKEVTTLNSQQTYQSILPTAQISPARSVFKIPSAGDTPGRTRNGRTQSESNFNTRRPPNGVGALFNVDDEEGEMFSNSYLSDVKEGICTVNQSGRLSELCRRNTLQPSHLKSSYPIETQFYNTDQFKENELQEGKVLTDVRSITKGTANLSVNSPAMNTRSRRTTIGGSANVSPLSTRKRAVLDNSSFNSNTSSIIRYEAKRSRKEAQQTSYSKPGPPTPAKNKSFHSNTSMNRSSTSDFAGLENTPSIRSTQSPNVSNRSLRSRIVDTPLTLKRAVRSAWKKKKSYNMKGKVEENASVIVLDKKRTPLKRLDKRK</sequence>
<dbReference type="GO" id="GO:0005200">
    <property type="term" value="F:structural constituent of cytoskeleton"/>
    <property type="evidence" value="ECO:0007669"/>
    <property type="project" value="TreeGrafter"/>
</dbReference>
<feature type="coiled-coil region" evidence="1">
    <location>
        <begin position="580"/>
        <end position="639"/>
    </location>
</feature>
<feature type="compositionally biased region" description="Polar residues" evidence="2">
    <location>
        <begin position="1938"/>
        <end position="1973"/>
    </location>
</feature>
<evidence type="ECO:0000256" key="1">
    <source>
        <dbReference type="SAM" id="Coils"/>
    </source>
</evidence>
<dbReference type="EMBL" id="HACA01004683">
    <property type="protein sequence ID" value="CDW22044.1"/>
    <property type="molecule type" value="Transcribed_RNA"/>
</dbReference>
<feature type="coiled-coil region" evidence="1">
    <location>
        <begin position="205"/>
        <end position="239"/>
    </location>
</feature>
<feature type="compositionally biased region" description="Polar residues" evidence="2">
    <location>
        <begin position="1863"/>
        <end position="1888"/>
    </location>
</feature>
<dbReference type="PANTHER" id="PTHR47357:SF1">
    <property type="entry name" value="SPINDLE POLE BODY COMPONENT 110"/>
    <property type="match status" value="1"/>
</dbReference>
<feature type="region of interest" description="Disordered" evidence="2">
    <location>
        <begin position="1907"/>
        <end position="1975"/>
    </location>
</feature>
<feature type="coiled-coil region" evidence="1">
    <location>
        <begin position="689"/>
        <end position="829"/>
    </location>
</feature>
<feature type="compositionally biased region" description="Polar residues" evidence="2">
    <location>
        <begin position="1756"/>
        <end position="1768"/>
    </location>
</feature>
<feature type="region of interest" description="Disordered" evidence="2">
    <location>
        <begin position="1863"/>
        <end position="1890"/>
    </location>
</feature>
<feature type="coiled-coil region" evidence="1">
    <location>
        <begin position="457"/>
        <end position="533"/>
    </location>
</feature>
<dbReference type="PANTHER" id="PTHR47357">
    <property type="entry name" value="COP1-INTERACTIVE PROTEIN 1"/>
    <property type="match status" value="1"/>
</dbReference>
<feature type="coiled-coil region" evidence="1">
    <location>
        <begin position="1105"/>
        <end position="1167"/>
    </location>
</feature>
<feature type="coiled-coil region" evidence="1">
    <location>
        <begin position="862"/>
        <end position="935"/>
    </location>
</feature>
<dbReference type="OrthoDB" id="2436455at2759"/>
<feature type="region of interest" description="Disordered" evidence="2">
    <location>
        <begin position="1744"/>
        <end position="1773"/>
    </location>
</feature>
<organism evidence="3">
    <name type="scientific">Lepeophtheirus salmonis</name>
    <name type="common">Salmon louse</name>
    <name type="synonym">Caligus salmonis</name>
    <dbReference type="NCBI Taxonomy" id="72036"/>
    <lineage>
        <taxon>Eukaryota</taxon>
        <taxon>Metazoa</taxon>
        <taxon>Ecdysozoa</taxon>
        <taxon>Arthropoda</taxon>
        <taxon>Crustacea</taxon>
        <taxon>Multicrustacea</taxon>
        <taxon>Hexanauplia</taxon>
        <taxon>Copepoda</taxon>
        <taxon>Siphonostomatoida</taxon>
        <taxon>Caligidae</taxon>
        <taxon>Lepeophtheirus</taxon>
    </lineage>
</organism>
<feature type="compositionally biased region" description="Basic and acidic residues" evidence="2">
    <location>
        <begin position="1910"/>
        <end position="1919"/>
    </location>
</feature>
<protein>
    <submittedName>
        <fullName evidence="3">Viral Atype inclusion protein, putativelike [Tribolium castaneum]</fullName>
    </submittedName>
</protein>
<accession>A0A0K2T7H2</accession>
<feature type="coiled-coil region" evidence="1">
    <location>
        <begin position="1453"/>
        <end position="1569"/>
    </location>
</feature>
<feature type="coiled-coil region" evidence="1">
    <location>
        <begin position="1221"/>
        <end position="1283"/>
    </location>
</feature>
<keyword evidence="1" id="KW-0175">Coiled coil</keyword>
<dbReference type="Gene3D" id="1.10.287.1490">
    <property type="match status" value="1"/>
</dbReference>